<feature type="transmembrane region" description="Helical" evidence="8">
    <location>
        <begin position="106"/>
        <end position="128"/>
    </location>
</feature>
<evidence type="ECO:0000256" key="4">
    <source>
        <dbReference type="ARBA" id="ARBA00022475"/>
    </source>
</evidence>
<reference evidence="10 11" key="1">
    <citation type="submission" date="2024-10" db="EMBL/GenBank/DDBJ databases">
        <authorList>
            <person name="Yang X.-N."/>
        </authorList>
    </citation>
    <scope>NUCLEOTIDE SEQUENCE [LARGE SCALE GENOMIC DNA]</scope>
    <source>
        <strain evidence="10 11">CAU 1059</strain>
    </source>
</reference>
<accession>A0ABW7I5P8</accession>
<evidence type="ECO:0000256" key="1">
    <source>
        <dbReference type="ARBA" id="ARBA00004651"/>
    </source>
</evidence>
<keyword evidence="3 8" id="KW-0813">Transport</keyword>
<dbReference type="Pfam" id="PF00528">
    <property type="entry name" value="BPD_transp_1"/>
    <property type="match status" value="1"/>
</dbReference>
<dbReference type="InterPro" id="IPR035906">
    <property type="entry name" value="MetI-like_sf"/>
</dbReference>
<evidence type="ECO:0000259" key="9">
    <source>
        <dbReference type="PROSITE" id="PS50928"/>
    </source>
</evidence>
<comment type="caution">
    <text evidence="10">The sequence shown here is derived from an EMBL/GenBank/DDBJ whole genome shotgun (WGS) entry which is preliminary data.</text>
</comment>
<evidence type="ECO:0000313" key="11">
    <source>
        <dbReference type="Proteomes" id="UP001607157"/>
    </source>
</evidence>
<feature type="transmembrane region" description="Helical" evidence="8">
    <location>
        <begin position="137"/>
        <end position="161"/>
    </location>
</feature>
<feature type="transmembrane region" description="Helical" evidence="8">
    <location>
        <begin position="188"/>
        <end position="208"/>
    </location>
</feature>
<comment type="similarity">
    <text evidence="2">Belongs to the binding-protein-dependent transport system permease family. CysTW subfamily.</text>
</comment>
<organism evidence="10 11">
    <name type="scientific">Roseovarius aquimarinus</name>
    <dbReference type="NCBI Taxonomy" id="1229156"/>
    <lineage>
        <taxon>Bacteria</taxon>
        <taxon>Pseudomonadati</taxon>
        <taxon>Pseudomonadota</taxon>
        <taxon>Alphaproteobacteria</taxon>
        <taxon>Rhodobacterales</taxon>
        <taxon>Roseobacteraceae</taxon>
        <taxon>Roseovarius</taxon>
    </lineage>
</organism>
<evidence type="ECO:0000256" key="3">
    <source>
        <dbReference type="ARBA" id="ARBA00022448"/>
    </source>
</evidence>
<name>A0ABW7I5P8_9RHOB</name>
<protein>
    <submittedName>
        <fullName evidence="10">ABC transporter permease</fullName>
    </submittedName>
</protein>
<evidence type="ECO:0000256" key="7">
    <source>
        <dbReference type="ARBA" id="ARBA00023136"/>
    </source>
</evidence>
<keyword evidence="4" id="KW-1003">Cell membrane</keyword>
<dbReference type="RefSeq" id="WP_377167935.1">
    <property type="nucleotide sequence ID" value="NZ_JBHTJC010000001.1"/>
</dbReference>
<dbReference type="SUPFAM" id="SSF161098">
    <property type="entry name" value="MetI-like"/>
    <property type="match status" value="1"/>
</dbReference>
<keyword evidence="7 8" id="KW-0472">Membrane</keyword>
<evidence type="ECO:0000256" key="8">
    <source>
        <dbReference type="RuleBase" id="RU363032"/>
    </source>
</evidence>
<dbReference type="CDD" id="cd06261">
    <property type="entry name" value="TM_PBP2"/>
    <property type="match status" value="1"/>
</dbReference>
<gene>
    <name evidence="10" type="ORF">ACGRVM_05350</name>
</gene>
<evidence type="ECO:0000256" key="2">
    <source>
        <dbReference type="ARBA" id="ARBA00007069"/>
    </source>
</evidence>
<dbReference type="EMBL" id="JBIHMM010000001">
    <property type="protein sequence ID" value="MFH0253305.1"/>
    <property type="molecule type" value="Genomic_DNA"/>
</dbReference>
<comment type="subcellular location">
    <subcellularLocation>
        <location evidence="1 8">Cell membrane</location>
        <topology evidence="1 8">Multi-pass membrane protein</topology>
    </subcellularLocation>
</comment>
<dbReference type="PANTHER" id="PTHR42929">
    <property type="entry name" value="INNER MEMBRANE ABC TRANSPORTER PERMEASE PROTEIN YDCU-RELATED-RELATED"/>
    <property type="match status" value="1"/>
</dbReference>
<dbReference type="Gene3D" id="1.10.3720.10">
    <property type="entry name" value="MetI-like"/>
    <property type="match status" value="1"/>
</dbReference>
<evidence type="ECO:0000256" key="5">
    <source>
        <dbReference type="ARBA" id="ARBA00022692"/>
    </source>
</evidence>
<feature type="domain" description="ABC transmembrane type-1" evidence="9">
    <location>
        <begin position="102"/>
        <end position="308"/>
    </location>
</feature>
<evidence type="ECO:0000256" key="6">
    <source>
        <dbReference type="ARBA" id="ARBA00022989"/>
    </source>
</evidence>
<dbReference type="PANTHER" id="PTHR42929:SF1">
    <property type="entry name" value="INNER MEMBRANE ABC TRANSPORTER PERMEASE PROTEIN YDCU-RELATED"/>
    <property type="match status" value="1"/>
</dbReference>
<keyword evidence="5 8" id="KW-0812">Transmembrane</keyword>
<keyword evidence="6 8" id="KW-1133">Transmembrane helix</keyword>
<keyword evidence="11" id="KW-1185">Reference proteome</keyword>
<evidence type="ECO:0000313" key="10">
    <source>
        <dbReference type="EMBL" id="MFH0253305.1"/>
    </source>
</evidence>
<proteinExistence type="inferred from homology"/>
<feature type="transmembrane region" description="Helical" evidence="8">
    <location>
        <begin position="40"/>
        <end position="61"/>
    </location>
</feature>
<feature type="transmembrane region" description="Helical" evidence="8">
    <location>
        <begin position="243"/>
        <end position="267"/>
    </location>
</feature>
<sequence length="320" mass="35313">MMDIASTPPSAAETNARLEAARSQLEAAARRRRWQLLAPALLAIGLFGIFPLSITLIYSFLSPGTYGGVTWEFSTDAYVQFLFERDIFDDTLTFSGTYLSIYGRSIGLAFGATLGALLIGFPTAYFIASKPLEQRNFWLFLITLPFWVNLLIRTYAILLLIRDEGFVNIGLMTIGITDSPIGMLYTDYAVFAGLIYSYLPFMVLPLYASLEKLDFRLVEAAYDLYASRFQVLRHVIIPMAKPGIVAGCILVFIPGLGAYITPTLLGGGKELMIGNLIELQFSGSRNWPFGSAAALILMVVVMVSLIIYVRYSGKEARGHG</sequence>
<dbReference type="InterPro" id="IPR000515">
    <property type="entry name" value="MetI-like"/>
</dbReference>
<feature type="transmembrane region" description="Helical" evidence="8">
    <location>
        <begin position="287"/>
        <end position="309"/>
    </location>
</feature>
<dbReference type="PROSITE" id="PS50928">
    <property type="entry name" value="ABC_TM1"/>
    <property type="match status" value="1"/>
</dbReference>
<dbReference type="Proteomes" id="UP001607157">
    <property type="component" value="Unassembled WGS sequence"/>
</dbReference>